<keyword evidence="2" id="KW-0472">Membrane</keyword>
<protein>
    <recommendedName>
        <fullName evidence="5">Mid2 domain-containing protein</fullName>
    </recommendedName>
</protein>
<organism evidence="3 4">
    <name type="scientific">Amylocarpus encephaloides</name>
    <dbReference type="NCBI Taxonomy" id="45428"/>
    <lineage>
        <taxon>Eukaryota</taxon>
        <taxon>Fungi</taxon>
        <taxon>Dikarya</taxon>
        <taxon>Ascomycota</taxon>
        <taxon>Pezizomycotina</taxon>
        <taxon>Leotiomycetes</taxon>
        <taxon>Helotiales</taxon>
        <taxon>Helotiales incertae sedis</taxon>
        <taxon>Amylocarpus</taxon>
    </lineage>
</organism>
<sequence length="367" mass="37945">MYLRFSPKLLTFHTHPAATMILYPIYFSICARVAFAACYDIYGSLVSSTDVTTCNSISGLVSMCCATNRGSSSVFTPDTCLPNGLCQNIFVNQTTKKPDTNYWREGCSDQSGSSQFCLRACSSSSDVDRFGNARMTPCDGTASSLKWCCGEHNTACCGTGREILLAAVLGSSSTTSSTSTSSSTSSTGTTSSPSSQTPTTIVQTATRTITASSTSSTSTASSPSSQIPTTTVQTATSTITASSTSSTSTASSPSSQIPTTTVQTATGTITASGASNATPTQTIVVSIASPSMSIGAKAGIGVGCGMFALVIGGIWYALKRKKSLHATSSPSGYAIGQQESIQLSIGPREHKYNNQQNVVAELHGTPW</sequence>
<keyword evidence="2" id="KW-0812">Transmembrane</keyword>
<dbReference type="Proteomes" id="UP000824998">
    <property type="component" value="Unassembled WGS sequence"/>
</dbReference>
<accession>A0A9P7YI46</accession>
<evidence type="ECO:0000256" key="2">
    <source>
        <dbReference type="SAM" id="Phobius"/>
    </source>
</evidence>
<name>A0A9P7YI46_9HELO</name>
<reference evidence="3" key="1">
    <citation type="journal article" date="2021" name="IMA Fungus">
        <title>Genomic characterization of three marine fungi, including Emericellopsis atlantica sp. nov. with signatures of a generalist lifestyle and marine biomass degradation.</title>
        <authorList>
            <person name="Hagestad O.C."/>
            <person name="Hou L."/>
            <person name="Andersen J.H."/>
            <person name="Hansen E.H."/>
            <person name="Altermark B."/>
            <person name="Li C."/>
            <person name="Kuhnert E."/>
            <person name="Cox R.J."/>
            <person name="Crous P.W."/>
            <person name="Spatafora J.W."/>
            <person name="Lail K."/>
            <person name="Amirebrahimi M."/>
            <person name="Lipzen A."/>
            <person name="Pangilinan J."/>
            <person name="Andreopoulos W."/>
            <person name="Hayes R.D."/>
            <person name="Ng V."/>
            <person name="Grigoriev I.V."/>
            <person name="Jackson S.A."/>
            <person name="Sutton T.D.S."/>
            <person name="Dobson A.D.W."/>
            <person name="Rama T."/>
        </authorList>
    </citation>
    <scope>NUCLEOTIDE SEQUENCE</scope>
    <source>
        <strain evidence="3">TRa018bII</strain>
    </source>
</reference>
<keyword evidence="4" id="KW-1185">Reference proteome</keyword>
<dbReference type="EMBL" id="MU251481">
    <property type="protein sequence ID" value="KAG9233947.1"/>
    <property type="molecule type" value="Genomic_DNA"/>
</dbReference>
<feature type="region of interest" description="Disordered" evidence="1">
    <location>
        <begin position="173"/>
        <end position="262"/>
    </location>
</feature>
<gene>
    <name evidence="3" type="ORF">BJ875DRAFT_29603</name>
</gene>
<evidence type="ECO:0000313" key="4">
    <source>
        <dbReference type="Proteomes" id="UP000824998"/>
    </source>
</evidence>
<proteinExistence type="predicted"/>
<evidence type="ECO:0000313" key="3">
    <source>
        <dbReference type="EMBL" id="KAG9233947.1"/>
    </source>
</evidence>
<feature type="transmembrane region" description="Helical" evidence="2">
    <location>
        <begin position="298"/>
        <end position="318"/>
    </location>
</feature>
<dbReference type="OrthoDB" id="5215637at2759"/>
<keyword evidence="2" id="KW-1133">Transmembrane helix</keyword>
<evidence type="ECO:0008006" key="5">
    <source>
        <dbReference type="Google" id="ProtNLM"/>
    </source>
</evidence>
<comment type="caution">
    <text evidence="3">The sequence shown here is derived from an EMBL/GenBank/DDBJ whole genome shotgun (WGS) entry which is preliminary data.</text>
</comment>
<dbReference type="AlphaFoldDB" id="A0A9P7YI46"/>
<evidence type="ECO:0000256" key="1">
    <source>
        <dbReference type="SAM" id="MobiDB-lite"/>
    </source>
</evidence>